<dbReference type="EC" id="2.7.1.23" evidence="6"/>
<dbReference type="Proteomes" id="UP000006238">
    <property type="component" value="Unassembled WGS sequence"/>
</dbReference>
<dbReference type="InterPro" id="IPR017438">
    <property type="entry name" value="ATP-NAD_kinase_N"/>
</dbReference>
<dbReference type="GO" id="GO:0005524">
    <property type="term" value="F:ATP binding"/>
    <property type="evidence" value="ECO:0007669"/>
    <property type="project" value="UniProtKB-KW"/>
</dbReference>
<keyword evidence="3 6" id="KW-0521">NADP</keyword>
<feature type="active site" description="Proton acceptor" evidence="6">
    <location>
        <position position="65"/>
    </location>
</feature>
<comment type="function">
    <text evidence="6">Involved in the regulation of the intracellular balance of NAD and NADP, and is a key enzyme in the biosynthesis of NADP. Catalyzes specifically the phosphorylation on 2'-hydroxyl of the adenosine moiety of NAD to yield NADP.</text>
</comment>
<dbReference type="EMBL" id="ABWN01000030">
    <property type="protein sequence ID" value="EFF68169.1"/>
    <property type="molecule type" value="Genomic_DNA"/>
</dbReference>
<dbReference type="PANTHER" id="PTHR20275:SF0">
    <property type="entry name" value="NAD KINASE"/>
    <property type="match status" value="1"/>
</dbReference>
<evidence type="ECO:0000256" key="2">
    <source>
        <dbReference type="ARBA" id="ARBA00022777"/>
    </source>
</evidence>
<dbReference type="InterPro" id="IPR017437">
    <property type="entry name" value="ATP-NAD_kinase_PpnK-typ_C"/>
</dbReference>
<keyword evidence="6" id="KW-0067">ATP-binding</keyword>
<dbReference type="SUPFAM" id="SSF111331">
    <property type="entry name" value="NAD kinase/diacylglycerol kinase-like"/>
    <property type="match status" value="1"/>
</dbReference>
<dbReference type="InterPro" id="IPR002504">
    <property type="entry name" value="NADK"/>
</dbReference>
<dbReference type="GO" id="GO:0006741">
    <property type="term" value="P:NADP+ biosynthetic process"/>
    <property type="evidence" value="ECO:0007669"/>
    <property type="project" value="UniProtKB-UniRule"/>
</dbReference>
<evidence type="ECO:0000313" key="7">
    <source>
        <dbReference type="EMBL" id="EFF68169.1"/>
    </source>
</evidence>
<proteinExistence type="inferred from homology"/>
<dbReference type="GO" id="GO:0003951">
    <property type="term" value="F:NAD+ kinase activity"/>
    <property type="evidence" value="ECO:0007669"/>
    <property type="project" value="UniProtKB-UniRule"/>
</dbReference>
<dbReference type="Pfam" id="PF01513">
    <property type="entry name" value="NAD_kinase"/>
    <property type="match status" value="1"/>
</dbReference>
<dbReference type="AlphaFoldDB" id="D4S021"/>
<evidence type="ECO:0000256" key="1">
    <source>
        <dbReference type="ARBA" id="ARBA00022679"/>
    </source>
</evidence>
<dbReference type="GO" id="GO:0005737">
    <property type="term" value="C:cytoplasm"/>
    <property type="evidence" value="ECO:0007669"/>
    <property type="project" value="UniProtKB-SubCell"/>
</dbReference>
<dbReference type="GO" id="GO:0019674">
    <property type="term" value="P:NAD+ metabolic process"/>
    <property type="evidence" value="ECO:0007669"/>
    <property type="project" value="InterPro"/>
</dbReference>
<dbReference type="Gene3D" id="3.40.50.10330">
    <property type="entry name" value="Probable inorganic polyphosphate/atp-NAD kinase, domain 1"/>
    <property type="match status" value="1"/>
</dbReference>
<keyword evidence="8" id="KW-1185">Reference proteome</keyword>
<name>D4S021_9FIRM</name>
<comment type="subcellular location">
    <subcellularLocation>
        <location evidence="6">Cytoplasm</location>
    </subcellularLocation>
</comment>
<dbReference type="eggNOG" id="COG0061">
    <property type="taxonomic scope" value="Bacteria"/>
</dbReference>
<comment type="caution">
    <text evidence="7">The sequence shown here is derived from an EMBL/GenBank/DDBJ whole genome shotgun (WGS) entry which is preliminary data.</text>
</comment>
<keyword evidence="2 6" id="KW-0418">Kinase</keyword>
<dbReference type="Gene3D" id="2.60.200.30">
    <property type="entry name" value="Probable inorganic polyphosphate/atp-NAD kinase, domain 2"/>
    <property type="match status" value="1"/>
</dbReference>
<comment type="caution">
    <text evidence="6">Lacks conserved residue(s) required for the propagation of feature annotation.</text>
</comment>
<comment type="similarity">
    <text evidence="6">Belongs to the NAD kinase family.</text>
</comment>
<sequence>MNNFFVIANADKDTDFELTRTVCDFLTQKDAVCTYQEKDNFTKYNYANPANVPSKTDCIIVLGGDGTLIQAARDLCTLDIPVFGVNLGNLGYLTEIDREQIFPALQLLLDDKVFIDNRILIEGKVIRNNEEIYSGLALNDIVLNRVGPLQVINFDLYVNEEFLISYPADGLIVATPTGSTAYNLSAGGPIVKPENDIMVVTPVCPHTLNKSSIILDGSDILEIVLSRTKNGREERAVSFDGGKYFKVRSGDKIVITRASDIVRLVHTKKHNFLQILRNKMS</sequence>
<dbReference type="STRING" id="45851.BHV86_10550"/>
<dbReference type="InterPro" id="IPR016064">
    <property type="entry name" value="NAD/diacylglycerol_kinase_sf"/>
</dbReference>
<feature type="binding site" evidence="6">
    <location>
        <position position="169"/>
    </location>
    <ligand>
        <name>NAD(+)</name>
        <dbReference type="ChEBI" id="CHEBI:57540"/>
    </ligand>
</feature>
<keyword evidence="1 6" id="KW-0808">Transferase</keyword>
<dbReference type="GeneID" id="98918333"/>
<organism evidence="7 8">
    <name type="scientific">Eshraghiella crossota DSM 2876</name>
    <dbReference type="NCBI Taxonomy" id="511680"/>
    <lineage>
        <taxon>Bacteria</taxon>
        <taxon>Bacillati</taxon>
        <taxon>Bacillota</taxon>
        <taxon>Clostridia</taxon>
        <taxon>Lachnospirales</taxon>
        <taxon>Lachnospiraceae</taxon>
        <taxon>Eshraghiella</taxon>
    </lineage>
</organism>
<evidence type="ECO:0000256" key="4">
    <source>
        <dbReference type="ARBA" id="ARBA00023027"/>
    </source>
</evidence>
<reference evidence="7 8" key="1">
    <citation type="submission" date="2010-02" db="EMBL/GenBank/DDBJ databases">
        <authorList>
            <person name="Weinstock G."/>
            <person name="Sodergren E."/>
            <person name="Clifton S."/>
            <person name="Fulton L."/>
            <person name="Fulton B."/>
            <person name="Courtney L."/>
            <person name="Fronick C."/>
            <person name="Harrison M."/>
            <person name="Strong C."/>
            <person name="Farmer C."/>
            <person name="Delahaunty K."/>
            <person name="Markovic C."/>
            <person name="Hall O."/>
            <person name="Minx P."/>
            <person name="Tomlinson C."/>
            <person name="Mitreva M."/>
            <person name="Nelson J."/>
            <person name="Hou S."/>
            <person name="Wollam A."/>
            <person name="Pepin K.H."/>
            <person name="Johnson M."/>
            <person name="Bhonagiri V."/>
            <person name="Zhang X."/>
            <person name="Suruliraj S."/>
            <person name="Warren W."/>
            <person name="Chinwalla A."/>
            <person name="Mardis E.R."/>
            <person name="Wilson R.K."/>
        </authorList>
    </citation>
    <scope>NUCLEOTIDE SEQUENCE [LARGE SCALE GENOMIC DNA]</scope>
    <source>
        <strain evidence="7 8">DSM 2876</strain>
    </source>
</reference>
<feature type="binding site" evidence="6">
    <location>
        <begin position="139"/>
        <end position="140"/>
    </location>
    <ligand>
        <name>NAD(+)</name>
        <dbReference type="ChEBI" id="CHEBI:57540"/>
    </ligand>
</feature>
<comment type="cofactor">
    <cofactor evidence="6">
        <name>a divalent metal cation</name>
        <dbReference type="ChEBI" id="CHEBI:60240"/>
    </cofactor>
</comment>
<evidence type="ECO:0000256" key="5">
    <source>
        <dbReference type="ARBA" id="ARBA00047925"/>
    </source>
</evidence>
<dbReference type="RefSeq" id="WP_005603038.1">
    <property type="nucleotide sequence ID" value="NZ_GG663524.1"/>
</dbReference>
<evidence type="ECO:0000256" key="6">
    <source>
        <dbReference type="HAMAP-Rule" id="MF_00361"/>
    </source>
</evidence>
<accession>D4S021</accession>
<dbReference type="PANTHER" id="PTHR20275">
    <property type="entry name" value="NAD KINASE"/>
    <property type="match status" value="1"/>
</dbReference>
<keyword evidence="6" id="KW-0547">Nucleotide-binding</keyword>
<comment type="catalytic activity">
    <reaction evidence="5 6">
        <text>NAD(+) + ATP = ADP + NADP(+) + H(+)</text>
        <dbReference type="Rhea" id="RHEA:18629"/>
        <dbReference type="ChEBI" id="CHEBI:15378"/>
        <dbReference type="ChEBI" id="CHEBI:30616"/>
        <dbReference type="ChEBI" id="CHEBI:57540"/>
        <dbReference type="ChEBI" id="CHEBI:58349"/>
        <dbReference type="ChEBI" id="CHEBI:456216"/>
        <dbReference type="EC" id="2.7.1.23"/>
    </reaction>
</comment>
<keyword evidence="4 6" id="KW-0520">NAD</keyword>
<dbReference type="GO" id="GO:0046872">
    <property type="term" value="F:metal ion binding"/>
    <property type="evidence" value="ECO:0007669"/>
    <property type="project" value="UniProtKB-UniRule"/>
</dbReference>
<dbReference type="GO" id="GO:0051287">
    <property type="term" value="F:NAD binding"/>
    <property type="evidence" value="ECO:0007669"/>
    <property type="project" value="UniProtKB-ARBA"/>
</dbReference>
<feature type="binding site" evidence="6">
    <location>
        <begin position="180"/>
        <end position="185"/>
    </location>
    <ligand>
        <name>NAD(+)</name>
        <dbReference type="ChEBI" id="CHEBI:57540"/>
    </ligand>
</feature>
<protein>
    <recommendedName>
        <fullName evidence="6">NAD kinase</fullName>
        <ecNumber evidence="6">2.7.1.23</ecNumber>
    </recommendedName>
    <alternativeName>
        <fullName evidence="6">ATP-dependent NAD kinase</fullName>
    </alternativeName>
</protein>
<evidence type="ECO:0000256" key="3">
    <source>
        <dbReference type="ARBA" id="ARBA00022857"/>
    </source>
</evidence>
<dbReference type="HOGENOM" id="CLU_008831_0_0_9"/>
<feature type="binding site" evidence="6">
    <location>
        <begin position="65"/>
        <end position="66"/>
    </location>
    <ligand>
        <name>NAD(+)</name>
        <dbReference type="ChEBI" id="CHEBI:57540"/>
    </ligand>
</feature>
<gene>
    <name evidence="6" type="primary">nadK</name>
    <name evidence="7" type="ORF">BUTYVIB_01437</name>
</gene>
<dbReference type="HAMAP" id="MF_00361">
    <property type="entry name" value="NAD_kinase"/>
    <property type="match status" value="1"/>
</dbReference>
<dbReference type="Pfam" id="PF20143">
    <property type="entry name" value="NAD_kinase_C"/>
    <property type="match status" value="1"/>
</dbReference>
<keyword evidence="6" id="KW-0963">Cytoplasm</keyword>
<evidence type="ECO:0000313" key="8">
    <source>
        <dbReference type="Proteomes" id="UP000006238"/>
    </source>
</evidence>